<keyword evidence="1" id="KW-0812">Transmembrane</keyword>
<dbReference type="eggNOG" id="COG3503">
    <property type="taxonomic scope" value="Bacteria"/>
</dbReference>
<feature type="transmembrane region" description="Helical" evidence="1">
    <location>
        <begin position="298"/>
        <end position="316"/>
    </location>
</feature>
<evidence type="ECO:0000313" key="3">
    <source>
        <dbReference type="EMBL" id="CAL92848.1"/>
    </source>
</evidence>
<keyword evidence="1" id="KW-1133">Transmembrane helix</keyword>
<reference evidence="3 4" key="1">
    <citation type="journal article" date="2006" name="Nat. Biotechnol.">
        <title>Complete genome of the mutualistic, N2-fixing grass endophyte Azoarcus sp. strain BH72.</title>
        <authorList>
            <person name="Krause A."/>
            <person name="Ramakumar A."/>
            <person name="Bartels D."/>
            <person name="Battistoni F."/>
            <person name="Bekel T."/>
            <person name="Boch J."/>
            <person name="Boehm M."/>
            <person name="Friedrich F."/>
            <person name="Hurek T."/>
            <person name="Krause L."/>
            <person name="Linke B."/>
            <person name="McHardy A.C."/>
            <person name="Sarkar A."/>
            <person name="Schneiker S."/>
            <person name="Syed A.A."/>
            <person name="Thauer R."/>
            <person name="Vorhoelter F.-J."/>
            <person name="Weidner S."/>
            <person name="Puehler A."/>
            <person name="Reinhold-Hurek B."/>
            <person name="Kaiser O."/>
            <person name="Goesmann A."/>
        </authorList>
    </citation>
    <scope>NUCLEOTIDE SEQUENCE [LARGE SCALE GENOMIC DNA]</scope>
    <source>
        <strain evidence="3 4">BH72</strain>
    </source>
</reference>
<evidence type="ECO:0000256" key="1">
    <source>
        <dbReference type="SAM" id="Phobius"/>
    </source>
</evidence>
<feature type="transmembrane region" description="Helical" evidence="1">
    <location>
        <begin position="80"/>
        <end position="99"/>
    </location>
</feature>
<feature type="transmembrane region" description="Helical" evidence="1">
    <location>
        <begin position="372"/>
        <end position="393"/>
    </location>
</feature>
<feature type="transmembrane region" description="Helical" evidence="1">
    <location>
        <begin position="167"/>
        <end position="188"/>
    </location>
</feature>
<feature type="transmembrane region" description="Helical" evidence="1">
    <location>
        <begin position="119"/>
        <end position="135"/>
    </location>
</feature>
<keyword evidence="4" id="KW-1185">Reference proteome</keyword>
<dbReference type="PANTHER" id="PTHR40407:SF1">
    <property type="entry name" value="HEPARAN-ALPHA-GLUCOSAMINIDE N-ACETYLTRANSFERASE CATALYTIC DOMAIN-CONTAINING PROTEIN"/>
    <property type="match status" value="1"/>
</dbReference>
<feature type="transmembrane region" description="Helical" evidence="1">
    <location>
        <begin position="336"/>
        <end position="357"/>
    </location>
</feature>
<dbReference type="HOGENOM" id="CLU_054519_0_0_4"/>
<dbReference type="RefSeq" id="WP_011763966.1">
    <property type="nucleotide sequence ID" value="NC_008702.1"/>
</dbReference>
<feature type="domain" description="Heparan-alpha-glucosaminide N-acetyltransferase catalytic" evidence="2">
    <location>
        <begin position="31"/>
        <end position="242"/>
    </location>
</feature>
<protein>
    <submittedName>
        <fullName evidence="3">Conserved hypothetical membrane protein</fullName>
    </submittedName>
</protein>
<dbReference type="InterPro" id="IPR012429">
    <property type="entry name" value="HGSNAT_cat"/>
</dbReference>
<proteinExistence type="predicted"/>
<dbReference type="Pfam" id="PF07786">
    <property type="entry name" value="HGSNAT_cat"/>
    <property type="match status" value="1"/>
</dbReference>
<dbReference type="AlphaFoldDB" id="A1K1Z3"/>
<accession>A1K1Z3</accession>
<feature type="transmembrane region" description="Helical" evidence="1">
    <location>
        <begin position="220"/>
        <end position="238"/>
    </location>
</feature>
<dbReference type="EMBL" id="AM406670">
    <property type="protein sequence ID" value="CAL92848.1"/>
    <property type="molecule type" value="Genomic_DNA"/>
</dbReference>
<dbReference type="STRING" id="62928.azo0231"/>
<feature type="transmembrane region" description="Helical" evidence="1">
    <location>
        <begin position="250"/>
        <end position="270"/>
    </location>
</feature>
<feature type="transmembrane region" description="Helical" evidence="1">
    <location>
        <begin position="141"/>
        <end position="160"/>
    </location>
</feature>
<dbReference type="Proteomes" id="UP000002588">
    <property type="component" value="Chromosome"/>
</dbReference>
<organism evidence="3 4">
    <name type="scientific">Azoarcus sp. (strain BH72)</name>
    <dbReference type="NCBI Taxonomy" id="418699"/>
    <lineage>
        <taxon>Bacteria</taxon>
        <taxon>Pseudomonadati</taxon>
        <taxon>Pseudomonadota</taxon>
        <taxon>Betaproteobacteria</taxon>
        <taxon>Rhodocyclales</taxon>
        <taxon>Zoogloeaceae</taxon>
        <taxon>Azoarcus</taxon>
    </lineage>
</organism>
<gene>
    <name evidence="3" type="ordered locus">azo0231</name>
</gene>
<dbReference type="KEGG" id="azo:azo0231"/>
<keyword evidence="1" id="KW-0472">Membrane</keyword>
<evidence type="ECO:0000313" key="4">
    <source>
        <dbReference type="Proteomes" id="UP000002588"/>
    </source>
</evidence>
<dbReference type="PANTHER" id="PTHR40407">
    <property type="entry name" value="MEMBRANE PROTEIN-LIKE PROTEIN"/>
    <property type="match status" value="1"/>
</dbReference>
<name>A1K1Z3_AZOSB</name>
<sequence>MSSTASLSSTVGFGPAAAAGSMPLAAVRAPRIVSIDILRGLVMLVMLLDHVRETLYLHLQVTDPMTIATTPAALFFSRFAAHFCAPAFVFLTGLSAWLYANPPAGTPRPVKSFLMKRGFLLLFLEATVITFAWSGDLPPRVIYLQVIWAIGLAMIVLALMSGLPRKLLAAIGFVIVFGHNALAGLSFAPDSPLYLPWTLLLHRGPVIAEGALQIKLTYPVLPWIGVILLGWVAGPLYAHTVGAARRIKLLLALGLACLGLLLVLRGFNIYGENAPWEYGATTVHTVMSFLNFTKYPPSLDFLLTTLGTAFLLLAAFERADNRVGRFLATFGGAPMFYYIGHLLLLLVLYKILLAVFGPNQGTRFGVNPDQFWVVWVSTVALIPVLYFPCRAFARYKRTSKRAWVRYF</sequence>
<evidence type="ECO:0000259" key="2">
    <source>
        <dbReference type="Pfam" id="PF07786"/>
    </source>
</evidence>